<accession>A0A0A9FF95</accession>
<protein>
    <submittedName>
        <fullName evidence="1">Uncharacterized protein</fullName>
    </submittedName>
</protein>
<proteinExistence type="predicted"/>
<reference evidence="1" key="1">
    <citation type="submission" date="2014-09" db="EMBL/GenBank/DDBJ databases">
        <authorList>
            <person name="Magalhaes I.L.F."/>
            <person name="Oliveira U."/>
            <person name="Santos F.R."/>
            <person name="Vidigal T.H.D.A."/>
            <person name="Brescovit A.D."/>
            <person name="Santos A.J."/>
        </authorList>
    </citation>
    <scope>NUCLEOTIDE SEQUENCE</scope>
    <source>
        <tissue evidence="1">Shoot tissue taken approximately 20 cm above the soil surface</tissue>
    </source>
</reference>
<evidence type="ECO:0000313" key="1">
    <source>
        <dbReference type="EMBL" id="JAE11007.1"/>
    </source>
</evidence>
<reference evidence="1" key="2">
    <citation type="journal article" date="2015" name="Data Brief">
        <title>Shoot transcriptome of the giant reed, Arundo donax.</title>
        <authorList>
            <person name="Barrero R.A."/>
            <person name="Guerrero F.D."/>
            <person name="Moolhuijzen P."/>
            <person name="Goolsby J.A."/>
            <person name="Tidwell J."/>
            <person name="Bellgard S.E."/>
            <person name="Bellgard M.I."/>
        </authorList>
    </citation>
    <scope>NUCLEOTIDE SEQUENCE</scope>
    <source>
        <tissue evidence="1">Shoot tissue taken approximately 20 cm above the soil surface</tissue>
    </source>
</reference>
<organism evidence="1">
    <name type="scientific">Arundo donax</name>
    <name type="common">Giant reed</name>
    <name type="synonym">Donax arundinaceus</name>
    <dbReference type="NCBI Taxonomy" id="35708"/>
    <lineage>
        <taxon>Eukaryota</taxon>
        <taxon>Viridiplantae</taxon>
        <taxon>Streptophyta</taxon>
        <taxon>Embryophyta</taxon>
        <taxon>Tracheophyta</taxon>
        <taxon>Spermatophyta</taxon>
        <taxon>Magnoliopsida</taxon>
        <taxon>Liliopsida</taxon>
        <taxon>Poales</taxon>
        <taxon>Poaceae</taxon>
        <taxon>PACMAD clade</taxon>
        <taxon>Arundinoideae</taxon>
        <taxon>Arundineae</taxon>
        <taxon>Arundo</taxon>
    </lineage>
</organism>
<dbReference type="AlphaFoldDB" id="A0A0A9FF95"/>
<dbReference type="EMBL" id="GBRH01186889">
    <property type="protein sequence ID" value="JAE11007.1"/>
    <property type="molecule type" value="Transcribed_RNA"/>
</dbReference>
<name>A0A0A9FF95_ARUDO</name>
<sequence length="45" mass="5007">MAGPWATPCVAPRVLDATQSCAVSRFHRFDVFAHDGRFLGHCDFL</sequence>